<dbReference type="InterPro" id="IPR001781">
    <property type="entry name" value="Znf_LIM"/>
</dbReference>
<reference evidence="7 8" key="1">
    <citation type="submission" date="2016-03" db="EMBL/GenBank/DDBJ databases">
        <title>Choanephora cucurbitarum.</title>
        <authorList>
            <person name="Min B."/>
            <person name="Park H."/>
            <person name="Park J.-H."/>
            <person name="Shin H.-D."/>
            <person name="Choi I.-G."/>
        </authorList>
    </citation>
    <scope>NUCLEOTIDE SEQUENCE [LARGE SCALE GENOMIC DNA]</scope>
    <source>
        <strain evidence="7 8">KUS-F28377</strain>
    </source>
</reference>
<evidence type="ECO:0000256" key="1">
    <source>
        <dbReference type="ARBA" id="ARBA00022723"/>
    </source>
</evidence>
<dbReference type="PROSITE" id="PS50023">
    <property type="entry name" value="LIM_DOMAIN_2"/>
    <property type="match status" value="2"/>
</dbReference>
<dbReference type="AlphaFoldDB" id="A0A1C7NCA3"/>
<dbReference type="SMART" id="SM00132">
    <property type="entry name" value="LIM"/>
    <property type="match status" value="2"/>
</dbReference>
<dbReference type="Pfam" id="PF00412">
    <property type="entry name" value="LIM"/>
    <property type="match status" value="3"/>
</dbReference>
<name>A0A1C7NCA3_9FUNG</name>
<keyword evidence="1 5" id="KW-0479">Metal-binding</keyword>
<dbReference type="Proteomes" id="UP000093000">
    <property type="component" value="Unassembled WGS sequence"/>
</dbReference>
<feature type="domain" description="LIM zinc-binding" evidence="6">
    <location>
        <begin position="88"/>
        <end position="152"/>
    </location>
</feature>
<gene>
    <name evidence="7" type="primary">LPXN</name>
    <name evidence="7" type="ORF">A0J61_05203</name>
</gene>
<dbReference type="GO" id="GO:0003712">
    <property type="term" value="F:transcription coregulator activity"/>
    <property type="evidence" value="ECO:0007669"/>
    <property type="project" value="TreeGrafter"/>
</dbReference>
<feature type="domain" description="LIM zinc-binding" evidence="6">
    <location>
        <begin position="181"/>
        <end position="256"/>
    </location>
</feature>
<comment type="caution">
    <text evidence="7">The sequence shown here is derived from an EMBL/GenBank/DDBJ whole genome shotgun (WGS) entry which is preliminary data.</text>
</comment>
<keyword evidence="2" id="KW-0677">Repeat</keyword>
<dbReference type="GO" id="GO:0005634">
    <property type="term" value="C:nucleus"/>
    <property type="evidence" value="ECO:0007669"/>
    <property type="project" value="TreeGrafter"/>
</dbReference>
<dbReference type="STRING" id="101091.A0A1C7NCA3"/>
<dbReference type="PANTHER" id="PTHR24205:SF16">
    <property type="entry name" value="GH01042P-RELATED"/>
    <property type="match status" value="1"/>
</dbReference>
<evidence type="ECO:0000256" key="4">
    <source>
        <dbReference type="ARBA" id="ARBA00023038"/>
    </source>
</evidence>
<evidence type="ECO:0000256" key="5">
    <source>
        <dbReference type="PROSITE-ProRule" id="PRU00125"/>
    </source>
</evidence>
<keyword evidence="4 5" id="KW-0440">LIM domain</keyword>
<dbReference type="SUPFAM" id="SSF57716">
    <property type="entry name" value="Glucocorticoid receptor-like (DNA-binding domain)"/>
    <property type="match status" value="2"/>
</dbReference>
<evidence type="ECO:0000256" key="3">
    <source>
        <dbReference type="ARBA" id="ARBA00022833"/>
    </source>
</evidence>
<keyword evidence="8" id="KW-1185">Reference proteome</keyword>
<organism evidence="7 8">
    <name type="scientific">Choanephora cucurbitarum</name>
    <dbReference type="NCBI Taxonomy" id="101091"/>
    <lineage>
        <taxon>Eukaryota</taxon>
        <taxon>Fungi</taxon>
        <taxon>Fungi incertae sedis</taxon>
        <taxon>Mucoromycota</taxon>
        <taxon>Mucoromycotina</taxon>
        <taxon>Mucoromycetes</taxon>
        <taxon>Mucorales</taxon>
        <taxon>Mucorineae</taxon>
        <taxon>Choanephoraceae</taxon>
        <taxon>Choanephoroideae</taxon>
        <taxon>Choanephora</taxon>
    </lineage>
</organism>
<keyword evidence="3 5" id="KW-0862">Zinc</keyword>
<protein>
    <submittedName>
        <fullName evidence="7">Leupaxin</fullName>
    </submittedName>
</protein>
<evidence type="ECO:0000313" key="7">
    <source>
        <dbReference type="EMBL" id="OBZ86742.1"/>
    </source>
</evidence>
<dbReference type="Gene3D" id="2.10.110.10">
    <property type="entry name" value="Cysteine Rich Protein"/>
    <property type="match status" value="4"/>
</dbReference>
<accession>A0A1C7NCA3</accession>
<dbReference type="InParanoid" id="A0A1C7NCA3"/>
<proteinExistence type="predicted"/>
<sequence>MVTVGKPSLVECPLCQSSMRIQQLASHVCLYSQPAYRFSQVSHYETDHPPSFQDIYLPTKQTRVTSPLLSLTQIIEKKKAELKRWASNRKNRCSRCFRYDAPIHMAEKYYHAKCFSCFYCRTPLLSSNARLIPRVHQGQIYCSQHYPIAVNQPTCASCHCTIPSSVRPTMALGHYFHPEHLRCHHCRKPVDPFMTGIREAKVEKEAVVSRDGKLKGKWHKQCFRCQACHVQFPDNQFYIYNNQPYCKLDYHKLNNTLCHSCSLPVEGECAVTSEGWRFHPDCFVCH</sequence>
<dbReference type="CDD" id="cd08368">
    <property type="entry name" value="LIM"/>
    <property type="match status" value="1"/>
</dbReference>
<evidence type="ECO:0000313" key="8">
    <source>
        <dbReference type="Proteomes" id="UP000093000"/>
    </source>
</evidence>
<dbReference type="EMBL" id="LUGH01000275">
    <property type="protein sequence ID" value="OBZ86742.1"/>
    <property type="molecule type" value="Genomic_DNA"/>
</dbReference>
<evidence type="ECO:0000256" key="2">
    <source>
        <dbReference type="ARBA" id="ARBA00022737"/>
    </source>
</evidence>
<dbReference type="GO" id="GO:0046872">
    <property type="term" value="F:metal ion binding"/>
    <property type="evidence" value="ECO:0007669"/>
    <property type="project" value="UniProtKB-KW"/>
</dbReference>
<dbReference type="OrthoDB" id="1112565at2759"/>
<dbReference type="PANTHER" id="PTHR24205">
    <property type="entry name" value="FOUR AND A HALF LIM DOMAINS PROTEIN"/>
    <property type="match status" value="1"/>
</dbReference>
<evidence type="ECO:0000259" key="6">
    <source>
        <dbReference type="PROSITE" id="PS50023"/>
    </source>
</evidence>